<name>A0A820RSY5_9BILA</name>
<organism evidence="1 2">
    <name type="scientific">Adineta steineri</name>
    <dbReference type="NCBI Taxonomy" id="433720"/>
    <lineage>
        <taxon>Eukaryota</taxon>
        <taxon>Metazoa</taxon>
        <taxon>Spiralia</taxon>
        <taxon>Gnathifera</taxon>
        <taxon>Rotifera</taxon>
        <taxon>Eurotatoria</taxon>
        <taxon>Bdelloidea</taxon>
        <taxon>Adinetida</taxon>
        <taxon>Adinetidae</taxon>
        <taxon>Adineta</taxon>
    </lineage>
</organism>
<accession>A0A820RSY5</accession>
<feature type="non-terminal residue" evidence="1">
    <location>
        <position position="1"/>
    </location>
</feature>
<protein>
    <submittedName>
        <fullName evidence="1">Uncharacterized protein</fullName>
    </submittedName>
</protein>
<dbReference type="Proteomes" id="UP000663881">
    <property type="component" value="Unassembled WGS sequence"/>
</dbReference>
<evidence type="ECO:0000313" key="2">
    <source>
        <dbReference type="Proteomes" id="UP000663881"/>
    </source>
</evidence>
<dbReference type="EMBL" id="CAJOAY010034112">
    <property type="protein sequence ID" value="CAF4442859.1"/>
    <property type="molecule type" value="Genomic_DNA"/>
</dbReference>
<gene>
    <name evidence="1" type="ORF">OKA104_LOCUS53722</name>
</gene>
<sequence>VRDTSDPIFCHGPSIESILNEYLPNLCKFDYTMTHRINEEDQEFIQCYCQWPMNIIFYENEGCKWVHIYSSPWPSNKNDQRRLPLVKSGCYTTIDSTIQRPQYIDHLLISKKNSKNL</sequence>
<comment type="caution">
    <text evidence="1">The sequence shown here is derived from an EMBL/GenBank/DDBJ whole genome shotgun (WGS) entry which is preliminary data.</text>
</comment>
<evidence type="ECO:0000313" key="1">
    <source>
        <dbReference type="EMBL" id="CAF4442859.1"/>
    </source>
</evidence>
<dbReference type="AlphaFoldDB" id="A0A820RSY5"/>
<proteinExistence type="predicted"/>
<reference evidence="1" key="1">
    <citation type="submission" date="2021-02" db="EMBL/GenBank/DDBJ databases">
        <authorList>
            <person name="Nowell W R."/>
        </authorList>
    </citation>
    <scope>NUCLEOTIDE SEQUENCE</scope>
</reference>